<comment type="caution">
    <text evidence="1">The sequence shown here is derived from an EMBL/GenBank/DDBJ whole genome shotgun (WGS) entry which is preliminary data.</text>
</comment>
<dbReference type="Proteomes" id="UP000887116">
    <property type="component" value="Unassembled WGS sequence"/>
</dbReference>
<dbReference type="AlphaFoldDB" id="A0A8X6I3I4"/>
<gene>
    <name evidence="1" type="ORF">TNCT_54221</name>
</gene>
<evidence type="ECO:0000313" key="2">
    <source>
        <dbReference type="Proteomes" id="UP000887116"/>
    </source>
</evidence>
<keyword evidence="2" id="KW-1185">Reference proteome</keyword>
<evidence type="ECO:0000313" key="1">
    <source>
        <dbReference type="EMBL" id="GFR14794.1"/>
    </source>
</evidence>
<accession>A0A8X6I3I4</accession>
<sequence length="111" mass="12960">MLLATQSPHPKLAISRRLEDMGKFENMKLSLGFFTKRYEMFLITYKSKDQTEMRHCRPDGVKELSDEIKESTAHAYVRKNAVQDETENRVSFARSLSLFWRIVSCNKNGLL</sequence>
<dbReference type="EMBL" id="BMAO01037023">
    <property type="protein sequence ID" value="GFR14794.1"/>
    <property type="molecule type" value="Genomic_DNA"/>
</dbReference>
<protein>
    <submittedName>
        <fullName evidence="1">Uncharacterized protein</fullName>
    </submittedName>
</protein>
<proteinExistence type="predicted"/>
<organism evidence="1 2">
    <name type="scientific">Trichonephila clavata</name>
    <name type="common">Joro spider</name>
    <name type="synonym">Nephila clavata</name>
    <dbReference type="NCBI Taxonomy" id="2740835"/>
    <lineage>
        <taxon>Eukaryota</taxon>
        <taxon>Metazoa</taxon>
        <taxon>Ecdysozoa</taxon>
        <taxon>Arthropoda</taxon>
        <taxon>Chelicerata</taxon>
        <taxon>Arachnida</taxon>
        <taxon>Araneae</taxon>
        <taxon>Araneomorphae</taxon>
        <taxon>Entelegynae</taxon>
        <taxon>Araneoidea</taxon>
        <taxon>Nephilidae</taxon>
        <taxon>Trichonephila</taxon>
    </lineage>
</organism>
<reference evidence="1" key="1">
    <citation type="submission" date="2020-07" db="EMBL/GenBank/DDBJ databases">
        <title>Multicomponent nature underlies the extraordinary mechanical properties of spider dragline silk.</title>
        <authorList>
            <person name="Kono N."/>
            <person name="Nakamura H."/>
            <person name="Mori M."/>
            <person name="Yoshida Y."/>
            <person name="Ohtoshi R."/>
            <person name="Malay A.D."/>
            <person name="Moran D.A.P."/>
            <person name="Tomita M."/>
            <person name="Numata K."/>
            <person name="Arakawa K."/>
        </authorList>
    </citation>
    <scope>NUCLEOTIDE SEQUENCE</scope>
</reference>
<name>A0A8X6I3I4_TRICU</name>